<dbReference type="PROSITE" id="PS51687">
    <property type="entry name" value="SAM_MT_RNA_M5U"/>
    <property type="match status" value="1"/>
</dbReference>
<organism evidence="7 8">
    <name type="scientific">Christiangramia fulva</name>
    <dbReference type="NCBI Taxonomy" id="2126553"/>
    <lineage>
        <taxon>Bacteria</taxon>
        <taxon>Pseudomonadati</taxon>
        <taxon>Bacteroidota</taxon>
        <taxon>Flavobacteriia</taxon>
        <taxon>Flavobacteriales</taxon>
        <taxon>Flavobacteriaceae</taxon>
        <taxon>Christiangramia</taxon>
    </lineage>
</organism>
<feature type="active site" evidence="5">
    <location>
        <position position="427"/>
    </location>
</feature>
<keyword evidence="2 4" id="KW-0808">Transferase</keyword>
<sequence length="470" mass="54195">MARKNKNKLFTQIEVIDAGAKGKAVAKSPDGRVIFIDNAVPGDVADIQTIKKRKSYYQGTAVKFHEFSKKRTTPVCRHFGTCGGCKWQNMEYKYQLEYKQNEVTNNLKRLGKIELPEITPILGSEKIYFYRNKMEFSFSDSRWLTQQEIQSGENIENRNALGFHIPGMWDKILDIEKCHLQEDPSNDIRNFVKEFASEHQLSFFNTRQQEGLLRTLMIRTSSTGEIMVLIQFFEENEEKRELLLAAIAERFPEITSLQYVINNKANDTIYDQEIICYQGRDHIFEEMEGLQFKINAKSFYQTNSEQAYNLYKIARDYANLKGDELVYDLYTGTGTIAQFIAKKARKVIGVEAVPEAIKDAKENATRNSIENVEFYVGDMRKVFTASFIQKHGKPDMIITDPPRDGMHKDVVAQIIAILPERIVYVSCNSATQARDLALLDEHYKVTATQAVDMFPQTHHVENVVKLERRK</sequence>
<dbReference type="SUPFAM" id="SSF53335">
    <property type="entry name" value="S-adenosyl-L-methionine-dependent methyltransferases"/>
    <property type="match status" value="1"/>
</dbReference>
<evidence type="ECO:0000313" key="7">
    <source>
        <dbReference type="EMBL" id="AVR46742.1"/>
    </source>
</evidence>
<dbReference type="InterPro" id="IPR010280">
    <property type="entry name" value="U5_MeTrfase_fam"/>
</dbReference>
<feature type="binding site" evidence="4">
    <location>
        <position position="351"/>
    </location>
    <ligand>
        <name>S-adenosyl-L-methionine</name>
        <dbReference type="ChEBI" id="CHEBI:59789"/>
    </ligand>
</feature>
<dbReference type="PANTHER" id="PTHR11061">
    <property type="entry name" value="RNA M5U METHYLTRANSFERASE"/>
    <property type="match status" value="1"/>
</dbReference>
<dbReference type="PROSITE" id="PS50926">
    <property type="entry name" value="TRAM"/>
    <property type="match status" value="1"/>
</dbReference>
<feature type="active site" description="Nucleophile" evidence="4">
    <location>
        <position position="427"/>
    </location>
</feature>
<dbReference type="CDD" id="cd02440">
    <property type="entry name" value="AdoMet_MTases"/>
    <property type="match status" value="1"/>
</dbReference>
<dbReference type="PROSITE" id="PS01231">
    <property type="entry name" value="TRMA_2"/>
    <property type="match status" value="1"/>
</dbReference>
<dbReference type="NCBIfam" id="TIGR00479">
    <property type="entry name" value="rumA"/>
    <property type="match status" value="1"/>
</dbReference>
<dbReference type="OrthoDB" id="9804590at2"/>
<dbReference type="PANTHER" id="PTHR11061:SF30">
    <property type="entry name" value="TRNA (URACIL(54)-C(5))-METHYLTRANSFERASE"/>
    <property type="match status" value="1"/>
</dbReference>
<reference evidence="8" key="1">
    <citation type="submission" date="2018-03" db="EMBL/GenBank/DDBJ databases">
        <title>Gramella fulva sp. nov., isolated from a dry surface of tidal flat.</title>
        <authorList>
            <person name="Hwang S.H."/>
            <person name="Hwang W.M."/>
            <person name="Kang K."/>
            <person name="Ahn T.-Y."/>
        </authorList>
    </citation>
    <scope>NUCLEOTIDE SEQUENCE [LARGE SCALE GENOMIC DNA]</scope>
    <source>
        <strain evidence="8">SH35</strain>
    </source>
</reference>
<name>A0A2R3Z952_9FLAO</name>
<protein>
    <submittedName>
        <fullName evidence="7">23S rRNA (Uracil(1939)-C(5))-methyltransferase RlmD</fullName>
    </submittedName>
</protein>
<dbReference type="InterPro" id="IPR030390">
    <property type="entry name" value="MeTrfase_TrmA_AS"/>
</dbReference>
<accession>A0A2R3Z952</accession>
<dbReference type="Gene3D" id="3.40.50.150">
    <property type="entry name" value="Vaccinia Virus protein VP39"/>
    <property type="match status" value="1"/>
</dbReference>
<dbReference type="PROSITE" id="PS01230">
    <property type="entry name" value="TRMA_1"/>
    <property type="match status" value="1"/>
</dbReference>
<feature type="domain" description="TRAM" evidence="6">
    <location>
        <begin position="3"/>
        <end position="63"/>
    </location>
</feature>
<feature type="binding site" evidence="4">
    <location>
        <position position="400"/>
    </location>
    <ligand>
        <name>S-adenosyl-L-methionine</name>
        <dbReference type="ChEBI" id="CHEBI:59789"/>
    </ligand>
</feature>
<keyword evidence="8" id="KW-1185">Reference proteome</keyword>
<evidence type="ECO:0000313" key="8">
    <source>
        <dbReference type="Proteomes" id="UP000241507"/>
    </source>
</evidence>
<dbReference type="GO" id="GO:0070475">
    <property type="term" value="P:rRNA base methylation"/>
    <property type="evidence" value="ECO:0007669"/>
    <property type="project" value="TreeGrafter"/>
</dbReference>
<proteinExistence type="inferred from homology"/>
<evidence type="ECO:0000256" key="5">
    <source>
        <dbReference type="PROSITE-ProRule" id="PRU10015"/>
    </source>
</evidence>
<dbReference type="GO" id="GO:0070041">
    <property type="term" value="F:rRNA (uridine-C5-)-methyltransferase activity"/>
    <property type="evidence" value="ECO:0007669"/>
    <property type="project" value="TreeGrafter"/>
</dbReference>
<dbReference type="InterPro" id="IPR002792">
    <property type="entry name" value="TRAM_dom"/>
</dbReference>
<dbReference type="EMBL" id="CP028136">
    <property type="protein sequence ID" value="AVR46742.1"/>
    <property type="molecule type" value="Genomic_DNA"/>
</dbReference>
<gene>
    <name evidence="7" type="ORF">C7S20_16530</name>
</gene>
<evidence type="ECO:0000259" key="6">
    <source>
        <dbReference type="PROSITE" id="PS50926"/>
    </source>
</evidence>
<evidence type="ECO:0000256" key="4">
    <source>
        <dbReference type="PROSITE-ProRule" id="PRU01024"/>
    </source>
</evidence>
<comment type="similarity">
    <text evidence="4">Belongs to the class I-like SAM-binding methyltransferase superfamily. RNA M5U methyltransferase family.</text>
</comment>
<dbReference type="Gene3D" id="2.40.50.140">
    <property type="entry name" value="Nucleic acid-binding proteins"/>
    <property type="match status" value="1"/>
</dbReference>
<keyword evidence="1 4" id="KW-0489">Methyltransferase</keyword>
<evidence type="ECO:0000256" key="2">
    <source>
        <dbReference type="ARBA" id="ARBA00022679"/>
    </source>
</evidence>
<dbReference type="RefSeq" id="WP_107013513.1">
    <property type="nucleotide sequence ID" value="NZ_CP028136.1"/>
</dbReference>
<dbReference type="InterPro" id="IPR029063">
    <property type="entry name" value="SAM-dependent_MTases_sf"/>
</dbReference>
<feature type="binding site" evidence="4">
    <location>
        <position position="330"/>
    </location>
    <ligand>
        <name>S-adenosyl-L-methionine</name>
        <dbReference type="ChEBI" id="CHEBI:59789"/>
    </ligand>
</feature>
<dbReference type="Gene3D" id="2.40.50.1070">
    <property type="match status" value="1"/>
</dbReference>
<dbReference type="AlphaFoldDB" id="A0A2R3Z952"/>
<dbReference type="InterPro" id="IPR030391">
    <property type="entry name" value="MeTrfase_TrmA_CS"/>
</dbReference>
<dbReference type="FunFam" id="3.40.50.150:FF:000009">
    <property type="entry name" value="23S rRNA (Uracil(1939)-C(5))-methyltransferase RlmD"/>
    <property type="match status" value="1"/>
</dbReference>
<dbReference type="Proteomes" id="UP000241507">
    <property type="component" value="Chromosome"/>
</dbReference>
<dbReference type="SUPFAM" id="SSF50249">
    <property type="entry name" value="Nucleic acid-binding proteins"/>
    <property type="match status" value="1"/>
</dbReference>
<evidence type="ECO:0000256" key="3">
    <source>
        <dbReference type="ARBA" id="ARBA00022691"/>
    </source>
</evidence>
<dbReference type="InterPro" id="IPR012340">
    <property type="entry name" value="NA-bd_OB-fold"/>
</dbReference>
<dbReference type="KEGG" id="grs:C7S20_16530"/>
<keyword evidence="3 4" id="KW-0949">S-adenosyl-L-methionine</keyword>
<feature type="binding site" evidence="4">
    <location>
        <position position="301"/>
    </location>
    <ligand>
        <name>S-adenosyl-L-methionine</name>
        <dbReference type="ChEBI" id="CHEBI:59789"/>
    </ligand>
</feature>
<dbReference type="Pfam" id="PF05958">
    <property type="entry name" value="tRNA_U5-meth_tr"/>
    <property type="match status" value="1"/>
</dbReference>
<evidence type="ECO:0000256" key="1">
    <source>
        <dbReference type="ARBA" id="ARBA00022603"/>
    </source>
</evidence>